<gene>
    <name evidence="1" type="ORF">GNP77_05775</name>
</gene>
<dbReference type="Proteomes" id="UP000435323">
    <property type="component" value="Unassembled WGS sequence"/>
</dbReference>
<proteinExistence type="predicted"/>
<comment type="caution">
    <text evidence="1">The sequence shown here is derived from an EMBL/GenBank/DDBJ whole genome shotgun (WGS) entry which is preliminary data.</text>
</comment>
<dbReference type="AlphaFoldDB" id="A0A6N3Z541"/>
<sequence length="72" mass="8661">MRTYDTGLISTPLHSMSEYKRFFVAGGLSDKKEYRSYRLEYVTTESNTQYSQFVRYQMDLYHFPNQVEPETK</sequence>
<evidence type="ECO:0000313" key="2">
    <source>
        <dbReference type="Proteomes" id="UP000435323"/>
    </source>
</evidence>
<accession>A0A6N3Z541</accession>
<protein>
    <submittedName>
        <fullName evidence="1">Uncharacterized protein</fullName>
    </submittedName>
</protein>
<dbReference type="RefSeq" id="WP_155657474.1">
    <property type="nucleotide sequence ID" value="NZ_WOBO01000005.1"/>
</dbReference>
<name>A0A6N3Z541_ALIFS</name>
<reference evidence="1 2" key="1">
    <citation type="submission" date="2019-11" db="EMBL/GenBank/DDBJ databases">
        <title>Using colonization assays and comparative genomics to discover symbiosis behaviors and factors in Vibrio fischeri.</title>
        <authorList>
            <person name="Bongrand C."/>
            <person name="Moriano-Gutierrez S."/>
            <person name="Arevalo P."/>
            <person name="Mcfall-Ngai M."/>
            <person name="Visick K."/>
            <person name="Polz M.F."/>
            <person name="Ruby E.G."/>
        </authorList>
    </citation>
    <scope>NUCLEOTIDE SEQUENCE [LARGE SCALE GENOMIC DNA]</scope>
    <source>
        <strain evidence="2">emors.3.2</strain>
    </source>
</reference>
<organism evidence="1 2">
    <name type="scientific">Aliivibrio fischeri</name>
    <name type="common">Vibrio fischeri</name>
    <dbReference type="NCBI Taxonomy" id="668"/>
    <lineage>
        <taxon>Bacteria</taxon>
        <taxon>Pseudomonadati</taxon>
        <taxon>Pseudomonadota</taxon>
        <taxon>Gammaproteobacteria</taxon>
        <taxon>Vibrionales</taxon>
        <taxon>Vibrionaceae</taxon>
        <taxon>Aliivibrio</taxon>
    </lineage>
</organism>
<dbReference type="EMBL" id="WOBO01000005">
    <property type="protein sequence ID" value="MUK44885.1"/>
    <property type="molecule type" value="Genomic_DNA"/>
</dbReference>
<evidence type="ECO:0000313" key="1">
    <source>
        <dbReference type="EMBL" id="MUK44885.1"/>
    </source>
</evidence>